<dbReference type="SMART" id="SM00823">
    <property type="entry name" value="PKS_PP"/>
    <property type="match status" value="2"/>
</dbReference>
<evidence type="ECO:0000256" key="3">
    <source>
        <dbReference type="ARBA" id="ARBA00022553"/>
    </source>
</evidence>
<keyword evidence="4 12" id="KW-0808">Transferase</keyword>
<evidence type="ECO:0000256" key="8">
    <source>
        <dbReference type="SAM" id="MobiDB-lite"/>
    </source>
</evidence>
<dbReference type="PANTHER" id="PTHR43775:SF37">
    <property type="entry name" value="SI:DKEY-61P9.11"/>
    <property type="match status" value="1"/>
</dbReference>
<dbReference type="SMART" id="SM01294">
    <property type="entry name" value="PKS_PP_betabranch"/>
    <property type="match status" value="2"/>
</dbReference>
<dbReference type="InterPro" id="IPR049552">
    <property type="entry name" value="PKS_DH_N"/>
</dbReference>
<dbReference type="EMBL" id="RBAL01000004">
    <property type="protein sequence ID" value="RKN43912.1"/>
    <property type="molecule type" value="Genomic_DNA"/>
</dbReference>
<dbReference type="Pfam" id="PF02801">
    <property type="entry name" value="Ketoacyl-synt_C"/>
    <property type="match status" value="2"/>
</dbReference>
<feature type="region of interest" description="Disordered" evidence="8">
    <location>
        <begin position="1570"/>
        <end position="1589"/>
    </location>
</feature>
<dbReference type="Pfam" id="PF08659">
    <property type="entry name" value="KR"/>
    <property type="match status" value="1"/>
</dbReference>
<feature type="domain" description="PKS/mFAS DH" evidence="11">
    <location>
        <begin position="2089"/>
        <end position="2357"/>
    </location>
</feature>
<dbReference type="InterPro" id="IPR014031">
    <property type="entry name" value="Ketoacyl_synth_C"/>
</dbReference>
<feature type="domain" description="Carrier" evidence="9">
    <location>
        <begin position="2923"/>
        <end position="2998"/>
    </location>
</feature>
<dbReference type="GO" id="GO:0033068">
    <property type="term" value="P:macrolide biosynthetic process"/>
    <property type="evidence" value="ECO:0007669"/>
    <property type="project" value="UniProtKB-ARBA"/>
</dbReference>
<dbReference type="OrthoDB" id="9778690at2"/>
<dbReference type="Proteomes" id="UP000272474">
    <property type="component" value="Unassembled WGS sequence"/>
</dbReference>
<dbReference type="InterPro" id="IPR018201">
    <property type="entry name" value="Ketoacyl_synth_AS"/>
</dbReference>
<keyword evidence="6 12" id="KW-0012">Acyltransferase</keyword>
<comment type="caution">
    <text evidence="7">Lacks conserved residue(s) required for the propagation of feature annotation.</text>
</comment>
<feature type="region of interest" description="Disordered" evidence="8">
    <location>
        <begin position="2380"/>
        <end position="2417"/>
    </location>
</feature>
<dbReference type="InterPro" id="IPR001227">
    <property type="entry name" value="Ac_transferase_dom_sf"/>
</dbReference>
<feature type="compositionally biased region" description="Low complexity" evidence="8">
    <location>
        <begin position="3038"/>
        <end position="3054"/>
    </location>
</feature>
<dbReference type="PROSITE" id="PS52019">
    <property type="entry name" value="PKS_MFAS_DH"/>
    <property type="match status" value="1"/>
</dbReference>
<dbReference type="GO" id="GO:0031177">
    <property type="term" value="F:phosphopantetheine binding"/>
    <property type="evidence" value="ECO:0007669"/>
    <property type="project" value="InterPro"/>
</dbReference>
<dbReference type="GO" id="GO:0004315">
    <property type="term" value="F:3-oxoacyl-[acyl-carrier-protein] synthase activity"/>
    <property type="evidence" value="ECO:0007669"/>
    <property type="project" value="InterPro"/>
</dbReference>
<dbReference type="SUPFAM" id="SSF51735">
    <property type="entry name" value="NAD(P)-binding Rossmann-fold domains"/>
    <property type="match status" value="2"/>
</dbReference>
<gene>
    <name evidence="12" type="ORF">D7294_09490</name>
</gene>
<dbReference type="InterPro" id="IPR009081">
    <property type="entry name" value="PP-bd_ACP"/>
</dbReference>
<dbReference type="Gene3D" id="3.40.366.10">
    <property type="entry name" value="Malonyl-Coenzyme A Acyl Carrier Protein, domain 2"/>
    <property type="match status" value="2"/>
</dbReference>
<dbReference type="InterPro" id="IPR014030">
    <property type="entry name" value="Ketoacyl_synth_N"/>
</dbReference>
<dbReference type="Gene3D" id="3.10.129.10">
    <property type="entry name" value="Hotdog Thioesterase"/>
    <property type="match status" value="1"/>
</dbReference>
<feature type="domain" description="Ketosynthase family 3 (KS3)" evidence="10">
    <location>
        <begin position="1157"/>
        <end position="1568"/>
    </location>
</feature>
<dbReference type="PROSITE" id="PS00606">
    <property type="entry name" value="KS3_1"/>
    <property type="match status" value="2"/>
</dbReference>
<dbReference type="InterPro" id="IPR013968">
    <property type="entry name" value="PKS_KR"/>
</dbReference>
<keyword evidence="5" id="KW-0045">Antibiotic biosynthesis</keyword>
<dbReference type="PANTHER" id="PTHR43775">
    <property type="entry name" value="FATTY ACID SYNTHASE"/>
    <property type="match status" value="1"/>
</dbReference>
<dbReference type="Gene3D" id="3.40.50.720">
    <property type="entry name" value="NAD(P)-binding Rossmann-like Domain"/>
    <property type="match status" value="1"/>
</dbReference>
<feature type="compositionally biased region" description="Low complexity" evidence="8">
    <location>
        <begin position="1132"/>
        <end position="1151"/>
    </location>
</feature>
<dbReference type="SUPFAM" id="SSF52151">
    <property type="entry name" value="FabD/lysophospholipase-like"/>
    <property type="match status" value="2"/>
</dbReference>
<keyword evidence="13" id="KW-1185">Reference proteome</keyword>
<keyword evidence="2" id="KW-0596">Phosphopantetheine</keyword>
<dbReference type="SUPFAM" id="SSF53901">
    <property type="entry name" value="Thiolase-like"/>
    <property type="match status" value="2"/>
</dbReference>
<feature type="compositionally biased region" description="Pro residues" evidence="8">
    <location>
        <begin position="1096"/>
        <end position="1107"/>
    </location>
</feature>
<dbReference type="SMART" id="SM00826">
    <property type="entry name" value="PKS_DH"/>
    <property type="match status" value="1"/>
</dbReference>
<dbReference type="InterPro" id="IPR020807">
    <property type="entry name" value="PKS_DH"/>
</dbReference>
<dbReference type="SMART" id="SM00822">
    <property type="entry name" value="PKS_KR"/>
    <property type="match status" value="1"/>
</dbReference>
<sequence>MSFGGEEAVAVVGAGCRFPGGGTGADGLWRLLHSGTDAISEVPPSRWDLERYYDPDPDRPGTMHTRWGGFLPDIERFDAAFFGISRREARQMDPQQRLLLEVAWEALEDAGIVPGDLFGSRTAVYTGGLGADYYLRHAHEAGIAAIDPWYATGKETSFASGRLSYLLGLNGPSLSLNTACSSSLIAVHLARQSLLSGESDAALVGGVSLLLAPELTVFMCKAGAMSPEGRCKAFDASADGIVRGDGCAVVVLKRLGDALADGNDVLAVIRGSAVNHDGNSAGLTVPSATAQQRLLRAALHSAGIEPGQVGYVEAHGTGTPLGDPIEAYALGDVLGKGRPRENPLLIGSVKTNLGHTDAAAGLAGLLKAALIVRHGEIPPHLHLREPNPNIDWAGWGLGVPEAAATVPWPGPDGAPRIAGVSAFGLSGSNAHVLLESPPRPSAAPPAGEAGSGSGTAREGRSCLVLPVSAKSGAALRQLAAAHRERLTALGQGAGGALEAYVATAATRRTHHAAHRLAVTGGDAAELAGELGAFLEAPEPAAPPQEAPAYEGTDPEGAGSGICFVFSGQGGQWPGMGLDLHAGEPAFREALDACEEVIREAAGWSVLAELRAEPDRSRLTDTEFAQPVIFAVQVALAALWRSWGVAPAAVAGHSMGELAAAHVAGALGLADAARIAVLRGRLLTAEAARGRMAAAALPRDEAAELAAPFGERLGLAAVNGPRSTVVSGEEAAVAEFADLVRAGGATCRLLPGGYAFHHPRLAPLGGELAARLADLRVEAARIPLFTTTPGPDGALPAQAPALDAGHWGRNVSSPVLFAPAVERMLAAGHLRFLEIGPHPVLAQPLAQCLEEAGLDGLLLPSLRRETDDVRTARASLAALYASGARIDWEAVGPRGGLSRDLPRYPWQGERLWFAGPAAAPAAAGPAGGVPELGALRGELRVFDAAGRLLGEVADLRLNPPAGGGEACGAAAAAGEAAPPPAGRTASPAGAAAGVAPRERAQDAPPGGSARAGAPRPGREALADLVAAHAAEVLGLSGGALPPRRQGFAELGMDSLGAVELARLLQRSLGVRVPKTAGFDHPTVERLAGYLDELLPAAPVPAPHEPAPRPQAAAPQAPVPAPVPAALPAPAPAPAEAQAPARDAAHAPAHAASRAPAAAEPLAVVGIGCRFPGGGTGPEGFWRMLREGVDAIGPVPEGRFGGSRVWQGGFLDGVDEFDAPFFRIPPREARVMDPQQRMFLEVAWEALEHAGQPPAALAGTRTGVFLGMNSTDYAQIVTSHPDNVDAFYGTGNSFTAAAGRLSYLLGVHGPSLAVDTACSSSLVAVHLAAASLRAGESEIALAGGVNLILSDTIHRSTSVSGALAADGRCKTFDAAADGYTRGEGCGVIVLKPLSRALADGDEVLALLLGSAVNQDGPSSGLTVPNGPAQEDLVRRALAAADVDPAEVGYVEAHGTGTPLGDPIELQALGGALGRREGREPCLVGSVKTNIGHLEAASGIAGLIKAVLALRHREIPPHLHFREPSPEIPWENLPLRVPTAPTPFARHGARRVAGVSAFGFSGTNAHVVLAEAPEPAARPPEPAAPPAPAARTALAARGASGMVALPLSAASRAALADRARAFADLLAGEGPDAEALGAEDPAAQEPSGAGRPGREPSGAGPAREPAAPDPADVAYTAALRRGHLDHRLVAVGRNGRELAARLRTFAEGGTGNGIAAGTAGEEPRHGPVFVFSGHGSYWRGMCRDLIAEDPIFRAAIERCDAALAPYLDWSVAGRLARAAELDDELDQQLLLFAVQYGLVAVWRALGVEPAAVVGHSMGEVSAALCAGALGLPEAARVMAHRTRLLRDLVGRGGMAVIGLDAEHTERELASFADRAWVSVVNSHRSTVVSGETAALAELEASLRRRNVFFRSVAAGGPAHSPLAEPLRVRLEERLSGLAAAPCAVPMYSSVTGRPVTEELDAGYWGRNLRLPVRFAEAVRALTADGHDTFVELSAHPLQLTPIEHELDAAGVNGGVLVPSLLREESSALTLLTAFGTLHARGRRVDWRALHPGGGRQADLPRYPWQHRRYWVEHDARPAAGAPAAVGRPGAAHPLLGREFETPGRVRLFETEIGAELADALGAGPVEGVRRLPAAGWLEMARAAAEREDRAHRLVDVLLPRPFAAFEAERCLAQLALEPRPGGEWAFTLHARPGEPAGEPFRVLASGRAVPGRGRPALAPGGARAHSAPDEALVSWSAAACTGGEAAPRAVSAWRGPDAVEVELACRPATQRWGLRPDVLEAALLLPRLLAGEAAAGFVPARIGSLAAFGPAGDAVRIGARLLPGAEGEVRADVWLSTPAGAPVAELREVCLAPAPGIALDPAEHRRLADSLYLLDWREVPAPEAAGHASSPAPVAASGTARESAAEAAGEAAAEAGEAGNRARTTGSWVVVCDRGGVGEALVRLLRERGDEVVPVTATAPGEVRERVTRALRAGAEGAAHRGVVHLAALDLPDALPEAGPDPAGLAEAAEAAASLLAASAAAFAVTGRSPAPARVHCVTRGAVAVFPGEPCAPLRAPVHRLAAVAGVERPPVWGGVLDLDPRPVPPGPLAAAGTGTETEAETAAATEAEAILAELTGWEAGPGGAGPAEDHLALRGGRRLAARVVRHPAPGPVLEPVALRRDRTYLVAGAEGELAARAADWLAARGAGRVVAAGRLAGGEHGKAGAPGENAAADAVTRLLKEAEGAGAPVGGVVWLGVDWRLDQPAAALPEAAELRKLLAERARGAWLLHEACAEEGLELDLFVLFGSVASLWGAAGACRQAAPDGLLAALAAHRAALGLPVCEVAWAPWDEVGLLDDASRALLTRSGLEPIPPGTGLRLLDLALAGQRGPVAAALADWSLLLPLYRQSLPWPLFDEMAAAGAATPDGAEELLARLRSLPPREHDELLLDCVLEEVAVVLGVESPADLDPAQGFFEIGMSSITSLELKVRLERRFGCELPATLAFEQPTSEAMARYLGTEVLGTADPAGAEPAPETDAAKAPPTDPAGADPGAGPGEEAGEGLVPGPADGAGGDELLALLDQEISAANDLIDRGRSH</sequence>
<dbReference type="SUPFAM" id="SSF47336">
    <property type="entry name" value="ACP-like"/>
    <property type="match status" value="2"/>
</dbReference>
<protein>
    <submittedName>
        <fullName evidence="12">Acyltransferase domain-containing protein</fullName>
    </submittedName>
</protein>
<feature type="region of interest" description="C-terminal hotdog fold" evidence="7">
    <location>
        <begin position="2223"/>
        <end position="2357"/>
    </location>
</feature>
<dbReference type="InterPro" id="IPR049900">
    <property type="entry name" value="PKS_mFAS_DH"/>
</dbReference>
<feature type="compositionally biased region" description="Low complexity" evidence="8">
    <location>
        <begin position="3007"/>
        <end position="3027"/>
    </location>
</feature>
<dbReference type="SMART" id="SM00827">
    <property type="entry name" value="PKS_AT"/>
    <property type="match status" value="2"/>
</dbReference>
<feature type="compositionally biased region" description="Pro residues" evidence="8">
    <location>
        <begin position="1573"/>
        <end position="1585"/>
    </location>
</feature>
<evidence type="ECO:0000313" key="13">
    <source>
        <dbReference type="Proteomes" id="UP000272474"/>
    </source>
</evidence>
<dbReference type="InterPro" id="IPR036291">
    <property type="entry name" value="NAD(P)-bd_dom_sf"/>
</dbReference>
<dbReference type="SUPFAM" id="SSF55048">
    <property type="entry name" value="Probable ACP-binding domain of malonyl-CoA ACP transacylase"/>
    <property type="match status" value="2"/>
</dbReference>
<dbReference type="InterPro" id="IPR057326">
    <property type="entry name" value="KR_dom"/>
</dbReference>
<feature type="region of interest" description="Disordered" evidence="8">
    <location>
        <begin position="436"/>
        <end position="458"/>
    </location>
</feature>
<dbReference type="Pfam" id="PF00698">
    <property type="entry name" value="Acyl_transf_1"/>
    <property type="match status" value="2"/>
</dbReference>
<proteinExistence type="predicted"/>
<comment type="caution">
    <text evidence="12">The sequence shown here is derived from an EMBL/GenBank/DDBJ whole genome shotgun (WGS) entry which is preliminary data.</text>
</comment>
<name>A0A3A9Z600_9ACTN</name>
<keyword evidence="3" id="KW-0597">Phosphoprotein</keyword>
<feature type="region of interest" description="Disordered" evidence="8">
    <location>
        <begin position="1096"/>
        <end position="1151"/>
    </location>
</feature>
<dbReference type="PROSITE" id="PS00012">
    <property type="entry name" value="PHOSPHOPANTETHEINE"/>
    <property type="match status" value="1"/>
</dbReference>
<feature type="domain" description="Carrier" evidence="9">
    <location>
        <begin position="1018"/>
        <end position="1093"/>
    </location>
</feature>
<dbReference type="InterPro" id="IPR020806">
    <property type="entry name" value="PKS_PP-bd"/>
</dbReference>
<evidence type="ECO:0000259" key="11">
    <source>
        <dbReference type="PROSITE" id="PS52019"/>
    </source>
</evidence>
<feature type="compositionally biased region" description="Low complexity" evidence="8">
    <location>
        <begin position="973"/>
        <end position="994"/>
    </location>
</feature>
<feature type="compositionally biased region" description="Pro residues" evidence="8">
    <location>
        <begin position="1115"/>
        <end position="1131"/>
    </location>
</feature>
<evidence type="ECO:0000256" key="4">
    <source>
        <dbReference type="ARBA" id="ARBA00022679"/>
    </source>
</evidence>
<feature type="compositionally biased region" description="Low complexity" evidence="8">
    <location>
        <begin position="1002"/>
        <end position="1014"/>
    </location>
</feature>
<reference evidence="12 13" key="1">
    <citation type="journal article" date="2014" name="Int. J. Syst. Evol. Microbiol.">
        <title>Streptomyces hoynatensis sp. nov., isolated from deep marine sediment.</title>
        <authorList>
            <person name="Veyisoglu A."/>
            <person name="Sahin N."/>
        </authorList>
    </citation>
    <scope>NUCLEOTIDE SEQUENCE [LARGE SCALE GENOMIC DNA]</scope>
    <source>
        <strain evidence="12 13">KCTC 29097</strain>
    </source>
</reference>
<dbReference type="InterPro" id="IPR006162">
    <property type="entry name" value="Ppantetheine_attach_site"/>
</dbReference>
<feature type="compositionally biased region" description="Low complexity" evidence="8">
    <location>
        <begin position="1653"/>
        <end position="1666"/>
    </location>
</feature>
<dbReference type="Pfam" id="PF00109">
    <property type="entry name" value="ketoacyl-synt"/>
    <property type="match status" value="2"/>
</dbReference>
<dbReference type="GO" id="GO:0004312">
    <property type="term" value="F:fatty acid synthase activity"/>
    <property type="evidence" value="ECO:0007669"/>
    <property type="project" value="TreeGrafter"/>
</dbReference>
<evidence type="ECO:0000256" key="6">
    <source>
        <dbReference type="ARBA" id="ARBA00023315"/>
    </source>
</evidence>
<feature type="domain" description="Ketosynthase family 3 (KS3)" evidence="10">
    <location>
        <begin position="6"/>
        <end position="436"/>
    </location>
</feature>
<dbReference type="RefSeq" id="WP_120677572.1">
    <property type="nucleotide sequence ID" value="NZ_RBAL01000004.1"/>
</dbReference>
<comment type="pathway">
    <text evidence="1">Antibiotic biosynthesis.</text>
</comment>
<evidence type="ECO:0000256" key="7">
    <source>
        <dbReference type="PROSITE-ProRule" id="PRU01363"/>
    </source>
</evidence>
<dbReference type="InterPro" id="IPR050091">
    <property type="entry name" value="PKS_NRPS_Biosynth_Enz"/>
</dbReference>
<dbReference type="InterPro" id="IPR032821">
    <property type="entry name" value="PKS_assoc"/>
</dbReference>
<dbReference type="GO" id="GO:0006633">
    <property type="term" value="P:fatty acid biosynthetic process"/>
    <property type="evidence" value="ECO:0007669"/>
    <property type="project" value="InterPro"/>
</dbReference>
<feature type="compositionally biased region" description="Low complexity" evidence="8">
    <location>
        <begin position="2392"/>
        <end position="2417"/>
    </location>
</feature>
<dbReference type="FunFam" id="3.40.47.10:FF:000019">
    <property type="entry name" value="Polyketide synthase type I"/>
    <property type="match status" value="2"/>
</dbReference>
<dbReference type="Gene3D" id="3.40.47.10">
    <property type="match status" value="2"/>
</dbReference>
<dbReference type="PROSITE" id="PS50075">
    <property type="entry name" value="CARRIER"/>
    <property type="match status" value="2"/>
</dbReference>
<feature type="region of interest" description="N-terminal hotdog fold" evidence="7">
    <location>
        <begin position="2089"/>
        <end position="2212"/>
    </location>
</feature>
<evidence type="ECO:0000256" key="2">
    <source>
        <dbReference type="ARBA" id="ARBA00022450"/>
    </source>
</evidence>
<evidence type="ECO:0000256" key="5">
    <source>
        <dbReference type="ARBA" id="ARBA00023194"/>
    </source>
</evidence>
<feature type="region of interest" description="Disordered" evidence="8">
    <location>
        <begin position="1629"/>
        <end position="1666"/>
    </location>
</feature>
<dbReference type="SMART" id="SM00825">
    <property type="entry name" value="PKS_KS"/>
    <property type="match status" value="2"/>
</dbReference>
<dbReference type="Gene3D" id="1.10.1200.10">
    <property type="entry name" value="ACP-like"/>
    <property type="match status" value="2"/>
</dbReference>
<dbReference type="InterPro" id="IPR036736">
    <property type="entry name" value="ACP-like_sf"/>
</dbReference>
<evidence type="ECO:0000259" key="9">
    <source>
        <dbReference type="PROSITE" id="PS50075"/>
    </source>
</evidence>
<accession>A0A3A9Z600</accession>
<dbReference type="Gene3D" id="3.30.70.3290">
    <property type="match status" value="2"/>
</dbReference>
<evidence type="ECO:0000259" key="10">
    <source>
        <dbReference type="PROSITE" id="PS52004"/>
    </source>
</evidence>
<feature type="region of interest" description="Disordered" evidence="8">
    <location>
        <begin position="973"/>
        <end position="1015"/>
    </location>
</feature>
<dbReference type="InterPro" id="IPR016035">
    <property type="entry name" value="Acyl_Trfase/lysoPLipase"/>
</dbReference>
<evidence type="ECO:0000256" key="1">
    <source>
        <dbReference type="ARBA" id="ARBA00004792"/>
    </source>
</evidence>
<dbReference type="PROSITE" id="PS52004">
    <property type="entry name" value="KS3_2"/>
    <property type="match status" value="2"/>
</dbReference>
<dbReference type="InterPro" id="IPR020841">
    <property type="entry name" value="PKS_Beta-ketoAc_synthase_dom"/>
</dbReference>
<dbReference type="Pfam" id="PF00550">
    <property type="entry name" value="PP-binding"/>
    <property type="match status" value="2"/>
</dbReference>
<dbReference type="InterPro" id="IPR016036">
    <property type="entry name" value="Malonyl_transacylase_ACP-bd"/>
</dbReference>
<dbReference type="Pfam" id="PF16197">
    <property type="entry name" value="KAsynt_C_assoc"/>
    <property type="match status" value="2"/>
</dbReference>
<dbReference type="CDD" id="cd00833">
    <property type="entry name" value="PKS"/>
    <property type="match status" value="2"/>
</dbReference>
<evidence type="ECO:0000313" key="12">
    <source>
        <dbReference type="EMBL" id="RKN43912.1"/>
    </source>
</evidence>
<feature type="region of interest" description="Disordered" evidence="8">
    <location>
        <begin position="3001"/>
        <end position="3054"/>
    </location>
</feature>
<dbReference type="Pfam" id="PF21089">
    <property type="entry name" value="PKS_DH_N"/>
    <property type="match status" value="1"/>
</dbReference>
<organism evidence="12 13">
    <name type="scientific">Streptomyces hoynatensis</name>
    <dbReference type="NCBI Taxonomy" id="1141874"/>
    <lineage>
        <taxon>Bacteria</taxon>
        <taxon>Bacillati</taxon>
        <taxon>Actinomycetota</taxon>
        <taxon>Actinomycetes</taxon>
        <taxon>Kitasatosporales</taxon>
        <taxon>Streptomycetaceae</taxon>
        <taxon>Streptomyces</taxon>
    </lineage>
</organism>
<dbReference type="InterPro" id="IPR014043">
    <property type="entry name" value="Acyl_transferase_dom"/>
</dbReference>
<dbReference type="InterPro" id="IPR016039">
    <property type="entry name" value="Thiolase-like"/>
</dbReference>